<evidence type="ECO:0000313" key="1">
    <source>
        <dbReference type="EMBL" id="ESP89524.1"/>
    </source>
</evidence>
<dbReference type="PANTHER" id="PTHR42200">
    <property type="entry name" value="ARCHAEAL FLAGELLA-RELATED PROTEIN F-RELATED"/>
    <property type="match status" value="1"/>
</dbReference>
<dbReference type="RefSeq" id="WP_023393225.1">
    <property type="nucleotide sequence ID" value="NZ_ASGZ01000008.1"/>
</dbReference>
<dbReference type="EMBL" id="ASGZ01000008">
    <property type="protein sequence ID" value="ESP89524.1"/>
    <property type="molecule type" value="Genomic_DNA"/>
</dbReference>
<dbReference type="STRING" id="1324957.K933_03170"/>
<dbReference type="Proteomes" id="UP000017840">
    <property type="component" value="Unassembled WGS sequence"/>
</dbReference>
<dbReference type="GO" id="GO:0097588">
    <property type="term" value="P:archaeal or bacterial-type flagellum-dependent cell motility"/>
    <property type="evidence" value="ECO:0007669"/>
    <property type="project" value="InterPro"/>
</dbReference>
<gene>
    <name evidence="1" type="ORF">K933_03170</name>
</gene>
<proteinExistence type="predicted"/>
<sequence>MGLSVSVSTAVVCLGLFVAAGVAYPAVANGAERVSEANDAAADRALDRQQTGVAAANATYHAGNDTLVVTARNDGSTTLDVTRTTLLADNEYVPSTATVAGANDTALWLPGETARFESGLSTAPDRVTVVVDHGVRDWVDVEVA</sequence>
<dbReference type="GO" id="GO:0005198">
    <property type="term" value="F:structural molecule activity"/>
    <property type="evidence" value="ECO:0007669"/>
    <property type="project" value="InterPro"/>
</dbReference>
<reference evidence="1 2" key="1">
    <citation type="journal article" date="2013" name="Genome Announc.">
        <title>Draft Genome Sequence of 'Candidatus Halobonum tyrrellensis' Strain G22, Isolated from the Hypersaline Waters of Lake Tyrrell, Australia.</title>
        <authorList>
            <person name="Ugalde J.A."/>
            <person name="Narasingarao P."/>
            <person name="Kuo S."/>
            <person name="Podell S."/>
            <person name="Allen E.E."/>
        </authorList>
    </citation>
    <scope>NUCLEOTIDE SEQUENCE [LARGE SCALE GENOMIC DNA]</scope>
    <source>
        <strain evidence="1 2">G22</strain>
    </source>
</reference>
<evidence type="ECO:0000313" key="2">
    <source>
        <dbReference type="Proteomes" id="UP000017840"/>
    </source>
</evidence>
<dbReference type="eggNOG" id="arCOG01824">
    <property type="taxonomic scope" value="Archaea"/>
</dbReference>
<protein>
    <submittedName>
        <fullName evidence="1">Fla cluster protein flaF</fullName>
    </submittedName>
</protein>
<comment type="caution">
    <text evidence="1">The sequence shown here is derived from an EMBL/GenBank/DDBJ whole genome shotgun (WGS) entry which is preliminary data.</text>
</comment>
<name>V4HNM4_9EURY</name>
<dbReference type="AlphaFoldDB" id="V4HNM4"/>
<dbReference type="PANTHER" id="PTHR42200:SF2">
    <property type="entry name" value="ARCHAEAL FLAGELLA-RELATED PROTEIN F"/>
    <property type="match status" value="1"/>
</dbReference>
<organism evidence="1 2">
    <name type="scientific">Candidatus Halobonum tyrrellensis G22</name>
    <dbReference type="NCBI Taxonomy" id="1324957"/>
    <lineage>
        <taxon>Archaea</taxon>
        <taxon>Methanobacteriati</taxon>
        <taxon>Methanobacteriota</taxon>
        <taxon>Stenosarchaea group</taxon>
        <taxon>Halobacteria</taxon>
        <taxon>Halobacteriales</taxon>
        <taxon>Haloferacaceae</taxon>
        <taxon>Candidatus Halobonum</taxon>
    </lineage>
</organism>
<accession>V4HNM4</accession>
<keyword evidence="2" id="KW-1185">Reference proteome</keyword>
<dbReference type="InterPro" id="IPR002774">
    <property type="entry name" value="Flagellin_arc-type"/>
</dbReference>
<dbReference type="OrthoDB" id="62189at2157"/>